<gene>
    <name evidence="2" type="ORF">MM415A01298_0014</name>
</gene>
<accession>A0A6M3K696</accession>
<proteinExistence type="predicted"/>
<evidence type="ECO:0000313" key="2">
    <source>
        <dbReference type="EMBL" id="QJA77498.1"/>
    </source>
</evidence>
<reference evidence="2" key="1">
    <citation type="submission" date="2020-03" db="EMBL/GenBank/DDBJ databases">
        <title>The deep terrestrial virosphere.</title>
        <authorList>
            <person name="Holmfeldt K."/>
            <person name="Nilsson E."/>
            <person name="Simone D."/>
            <person name="Lopez-Fernandez M."/>
            <person name="Wu X."/>
            <person name="de Brujin I."/>
            <person name="Lundin D."/>
            <person name="Andersson A."/>
            <person name="Bertilsson S."/>
            <person name="Dopson M."/>
        </authorList>
    </citation>
    <scope>NUCLEOTIDE SEQUENCE</scope>
    <source>
        <strain evidence="2">MM415A01298</strain>
    </source>
</reference>
<evidence type="ECO:0000256" key="1">
    <source>
        <dbReference type="SAM" id="MobiDB-lite"/>
    </source>
</evidence>
<feature type="compositionally biased region" description="Polar residues" evidence="1">
    <location>
        <begin position="319"/>
        <end position="328"/>
    </location>
</feature>
<organism evidence="2">
    <name type="scientific">viral metagenome</name>
    <dbReference type="NCBI Taxonomy" id="1070528"/>
    <lineage>
        <taxon>unclassified sequences</taxon>
        <taxon>metagenomes</taxon>
        <taxon>organismal metagenomes</taxon>
    </lineage>
</organism>
<dbReference type="EMBL" id="MT142285">
    <property type="protein sequence ID" value="QJA77498.1"/>
    <property type="molecule type" value="Genomic_DNA"/>
</dbReference>
<dbReference type="AlphaFoldDB" id="A0A6M3K696"/>
<sequence>MADSVVSQQTPGIDPKDLWAYRSWLRDKIGFFAKFPENWESTISPTYKEWYKLGKPKEYSDVSISGKEGSWSQGFAPGEGYVGAAPPPAPKSPVEKADQENAAYAMYVSMGGTMTRGEWNTGGKPTSVTNEGLTDFPTPKGFYATYEEANAASPEGYIPIQTPDGWWGLEWQDPTKQPGYVSAGEQQRLGLEEQQLEWMKMQEQGRQAAEKEQRLATLRANPASWLEYASLAQQTPAVQPWMSELAPQTGNWQAGSALPGYSPTGTNMNLQELTDPSAQYWSRMAPSSRQQYGGYEQARTGATPEDVDWKQWQGAPPTGSFQGLTRLR</sequence>
<protein>
    <submittedName>
        <fullName evidence="2">Uncharacterized protein</fullName>
    </submittedName>
</protein>
<name>A0A6M3K696_9ZZZZ</name>
<feature type="region of interest" description="Disordered" evidence="1">
    <location>
        <begin position="291"/>
        <end position="328"/>
    </location>
</feature>